<dbReference type="InterPro" id="IPR046357">
    <property type="entry name" value="PPIase_dom_sf"/>
</dbReference>
<feature type="non-terminal residue" evidence="10">
    <location>
        <position position="1"/>
    </location>
</feature>
<feature type="non-terminal residue" evidence="10">
    <location>
        <position position="862"/>
    </location>
</feature>
<dbReference type="EMBL" id="CAJNIZ010026668">
    <property type="protein sequence ID" value="CAE7494063.1"/>
    <property type="molecule type" value="Genomic_DNA"/>
</dbReference>
<dbReference type="InterPro" id="IPR050754">
    <property type="entry name" value="FKBP4/5/8-like"/>
</dbReference>
<dbReference type="Gene3D" id="3.10.50.40">
    <property type="match status" value="3"/>
</dbReference>
<keyword evidence="4 8" id="KW-0802">TPR repeat</keyword>
<dbReference type="InterPro" id="IPR001179">
    <property type="entry name" value="PPIase_FKBP_dom"/>
</dbReference>
<dbReference type="PROSITE" id="PS50059">
    <property type="entry name" value="FKBP_PPIASE"/>
    <property type="match status" value="2"/>
</dbReference>
<dbReference type="GO" id="GO:0003755">
    <property type="term" value="F:peptidyl-prolyl cis-trans isomerase activity"/>
    <property type="evidence" value="ECO:0007669"/>
    <property type="project" value="UniProtKB-KW"/>
</dbReference>
<evidence type="ECO:0000256" key="4">
    <source>
        <dbReference type="ARBA" id="ARBA00022803"/>
    </source>
</evidence>
<evidence type="ECO:0000313" key="11">
    <source>
        <dbReference type="Proteomes" id="UP000649617"/>
    </source>
</evidence>
<dbReference type="Gene3D" id="1.25.40.10">
    <property type="entry name" value="Tetratricopeptide repeat domain"/>
    <property type="match status" value="3"/>
</dbReference>
<keyword evidence="5 7" id="KW-0697">Rotamase</keyword>
<dbReference type="AlphaFoldDB" id="A0A812STS9"/>
<comment type="caution">
    <text evidence="10">The sequence shown here is derived from an EMBL/GenBank/DDBJ whole genome shotgun (WGS) entry which is preliminary data.</text>
</comment>
<evidence type="ECO:0000256" key="8">
    <source>
        <dbReference type="PROSITE-ProRule" id="PRU00339"/>
    </source>
</evidence>
<evidence type="ECO:0000256" key="3">
    <source>
        <dbReference type="ARBA" id="ARBA00022737"/>
    </source>
</evidence>
<dbReference type="SMART" id="SM00028">
    <property type="entry name" value="TPR"/>
    <property type="match status" value="2"/>
</dbReference>
<evidence type="ECO:0000259" key="9">
    <source>
        <dbReference type="PROSITE" id="PS50059"/>
    </source>
</evidence>
<sequence>MGVNSALSACGTKQHWTRVSDLLATMSTLASTQQSKSYNSSITATHRSSYWCLAAHLLDEMHQARVVPEDTISQNAVISSCEQGRYWSRPGASERSAPRPETHLAFQHLKYPDKFSLSASIGSCIGASFWTGAMALLQAHLQLSNEVSYGATISACEKGYEWSWALELVSCMGAAALLPNTTCCNSAISACEKGFRWLNALAVLQVMASLQVKRSLAECVEWVVSANACMLPLDEWKEDAIGSDADFQDLFYADFNRATGEEFDSSKDKAREPAVFDLGKGEVIKGWEAGIPTMRVGEEARLTIAPELAYGVDGLPPKIPSNATLVFDVDLLSFDCKDNLFGDWACMRTVIREGDGWGCLMDDCEVEISIRAEAEDGRTLEERRQVPYNLGSGKLGDLSLVADRALREMKKGGLVELRCAPKYAYGNDSHGEVTIRIEVHEVYMDEDVTPNKTGEVKKKQLREGAKNESPRDTAQCILIVEVVKDSKGVLIACFDGPTEITFRAGDGYVCDALELAVKHMNEGERAIVTCSTPSMCADPALKLSVQEGEEAIFTVELKSFRQARGTFEMPEGDKMAYGAERKETGSRLFREGRYFLALQRYRGVLEFLSYCENLSEAGKLQMKELKKTCELNQAQCRLKLGDFYGAKVACDAVLAEEPTNLKALFRRASANLKRRDFADALSDLKLLLELDPKNSDARRLLPEAQKGAKEGEKKARSMYAKMTKSLGTGKEDVKGIQFSFDPEPESFSALFLDSPARNTSSCNAGDYRLYVGGGAINRAFGDLLKREQGLQFGRTSEDYRQLHMELLHASRKAGRKLVSARDLPKAAALLPKLSLLAAFGRAADEVELEDEKGAVPELRGAI</sequence>
<dbReference type="SUPFAM" id="SSF54534">
    <property type="entry name" value="FKBP-like"/>
    <property type="match status" value="3"/>
</dbReference>
<protein>
    <recommendedName>
        <fullName evidence="2 7">peptidylprolyl isomerase</fullName>
        <ecNumber evidence="2 7">5.2.1.8</ecNumber>
    </recommendedName>
</protein>
<evidence type="ECO:0000313" key="10">
    <source>
        <dbReference type="EMBL" id="CAE7494063.1"/>
    </source>
</evidence>
<dbReference type="EC" id="5.2.1.8" evidence="2 7"/>
<gene>
    <name evidence="10" type="primary">FKBP62</name>
    <name evidence="10" type="ORF">SPIL2461_LOCUS12740</name>
</gene>
<keyword evidence="3" id="KW-0677">Repeat</keyword>
<evidence type="ECO:0000256" key="1">
    <source>
        <dbReference type="ARBA" id="ARBA00000971"/>
    </source>
</evidence>
<reference evidence="10" key="1">
    <citation type="submission" date="2021-02" db="EMBL/GenBank/DDBJ databases">
        <authorList>
            <person name="Dougan E. K."/>
            <person name="Rhodes N."/>
            <person name="Thang M."/>
            <person name="Chan C."/>
        </authorList>
    </citation>
    <scope>NUCLEOTIDE SEQUENCE</scope>
</reference>
<feature type="domain" description="PPIase FKBP-type" evidence="9">
    <location>
        <begin position="363"/>
        <end position="453"/>
    </location>
</feature>
<dbReference type="InterPro" id="IPR019734">
    <property type="entry name" value="TPR_rpt"/>
</dbReference>
<dbReference type="InterPro" id="IPR011990">
    <property type="entry name" value="TPR-like_helical_dom_sf"/>
</dbReference>
<proteinExistence type="predicted"/>
<dbReference type="PANTHER" id="PTHR46512">
    <property type="entry name" value="PEPTIDYLPROLYL ISOMERASE"/>
    <property type="match status" value="1"/>
</dbReference>
<comment type="catalytic activity">
    <reaction evidence="1 7">
        <text>[protein]-peptidylproline (omega=180) = [protein]-peptidylproline (omega=0)</text>
        <dbReference type="Rhea" id="RHEA:16237"/>
        <dbReference type="Rhea" id="RHEA-COMP:10747"/>
        <dbReference type="Rhea" id="RHEA-COMP:10748"/>
        <dbReference type="ChEBI" id="CHEBI:83833"/>
        <dbReference type="ChEBI" id="CHEBI:83834"/>
        <dbReference type="EC" id="5.2.1.8"/>
    </reaction>
</comment>
<evidence type="ECO:0000256" key="5">
    <source>
        <dbReference type="ARBA" id="ARBA00023110"/>
    </source>
</evidence>
<evidence type="ECO:0000256" key="2">
    <source>
        <dbReference type="ARBA" id="ARBA00013194"/>
    </source>
</evidence>
<dbReference type="PROSITE" id="PS50005">
    <property type="entry name" value="TPR"/>
    <property type="match status" value="1"/>
</dbReference>
<dbReference type="Proteomes" id="UP000649617">
    <property type="component" value="Unassembled WGS sequence"/>
</dbReference>
<evidence type="ECO:0000256" key="6">
    <source>
        <dbReference type="ARBA" id="ARBA00023235"/>
    </source>
</evidence>
<feature type="repeat" description="TPR" evidence="8">
    <location>
        <begin position="661"/>
        <end position="694"/>
    </location>
</feature>
<evidence type="ECO:0000256" key="7">
    <source>
        <dbReference type="PROSITE-ProRule" id="PRU00277"/>
    </source>
</evidence>
<organism evidence="10 11">
    <name type="scientific">Symbiodinium pilosum</name>
    <name type="common">Dinoflagellate</name>
    <dbReference type="NCBI Taxonomy" id="2952"/>
    <lineage>
        <taxon>Eukaryota</taxon>
        <taxon>Sar</taxon>
        <taxon>Alveolata</taxon>
        <taxon>Dinophyceae</taxon>
        <taxon>Suessiales</taxon>
        <taxon>Symbiodiniaceae</taxon>
        <taxon>Symbiodinium</taxon>
    </lineage>
</organism>
<feature type="domain" description="PPIase FKBP-type" evidence="9">
    <location>
        <begin position="245"/>
        <end position="335"/>
    </location>
</feature>
<name>A0A812STS9_SYMPI</name>
<dbReference type="OrthoDB" id="1902587at2759"/>
<accession>A0A812STS9</accession>
<keyword evidence="11" id="KW-1185">Reference proteome</keyword>
<dbReference type="PANTHER" id="PTHR46512:SF9">
    <property type="entry name" value="PEPTIDYLPROLYL ISOMERASE"/>
    <property type="match status" value="1"/>
</dbReference>
<dbReference type="Pfam" id="PF00254">
    <property type="entry name" value="FKBP_C"/>
    <property type="match status" value="3"/>
</dbReference>
<dbReference type="SUPFAM" id="SSF48452">
    <property type="entry name" value="TPR-like"/>
    <property type="match status" value="1"/>
</dbReference>
<keyword evidence="6 7" id="KW-0413">Isomerase</keyword>